<feature type="domain" description="AMMECR1" evidence="1">
    <location>
        <begin position="2"/>
        <end position="183"/>
    </location>
</feature>
<sequence length="183" mass="20260">MPDFHLFLNDDEKKYLKELVTKSIADQFDGRDELPEAPKSEVLKRTLGAFVTLKIDGHLRGCIGNVQGTGQLFTTIWEMARAAAFHDPRFPALTREELDKVEVEISILGPIQECHSPHQIQVGVHGLIVSRGNKSGLLLPQVATENGWNSETFLAQTCAKAGLAADAWNKVGSTLFWFEAVVF</sequence>
<dbReference type="Gene3D" id="3.30.700.20">
    <property type="entry name" value="Hypothetical protein ph0010, domain 1"/>
    <property type="match status" value="1"/>
</dbReference>
<dbReference type="NCBIfam" id="TIGR00296">
    <property type="entry name" value="TIGR00296 family protein"/>
    <property type="match status" value="1"/>
</dbReference>
<keyword evidence="3" id="KW-1185">Reference proteome</keyword>
<dbReference type="EMBL" id="WAIE01000001">
    <property type="protein sequence ID" value="KAB1442970.1"/>
    <property type="molecule type" value="Genomic_DNA"/>
</dbReference>
<accession>A0A6N6N3Y9</accession>
<dbReference type="InterPro" id="IPR002733">
    <property type="entry name" value="AMMECR1_domain"/>
</dbReference>
<dbReference type="Gene3D" id="3.30.1490.150">
    <property type="entry name" value="Hypothetical protein ph0010, domain 2"/>
    <property type="match status" value="1"/>
</dbReference>
<name>A0A6N6N3Y9_9BACT</name>
<dbReference type="NCBIfam" id="TIGR04335">
    <property type="entry name" value="AmmeMemoSam_A"/>
    <property type="match status" value="1"/>
</dbReference>
<dbReference type="InterPro" id="IPR036071">
    <property type="entry name" value="AMMECR1_dom_sf"/>
</dbReference>
<dbReference type="InterPro" id="IPR027623">
    <property type="entry name" value="AmmeMemoSam_A"/>
</dbReference>
<organism evidence="2 3">
    <name type="scientific">Pseudodesulfovibrio senegalensis</name>
    <dbReference type="NCBI Taxonomy" id="1721087"/>
    <lineage>
        <taxon>Bacteria</taxon>
        <taxon>Pseudomonadati</taxon>
        <taxon>Thermodesulfobacteriota</taxon>
        <taxon>Desulfovibrionia</taxon>
        <taxon>Desulfovibrionales</taxon>
        <taxon>Desulfovibrionaceae</taxon>
    </lineage>
</organism>
<dbReference type="Pfam" id="PF01871">
    <property type="entry name" value="AMMECR1"/>
    <property type="match status" value="1"/>
</dbReference>
<proteinExistence type="predicted"/>
<dbReference type="PANTHER" id="PTHR13016:SF0">
    <property type="entry name" value="AMME SYNDROME CANDIDATE GENE 1 PROTEIN"/>
    <property type="match status" value="1"/>
</dbReference>
<dbReference type="Proteomes" id="UP000438699">
    <property type="component" value="Unassembled WGS sequence"/>
</dbReference>
<reference evidence="2 3" key="1">
    <citation type="journal article" date="2017" name="Int. J. Syst. Evol. Microbiol.">
        <title>Desulfovibrio senegalensis sp. nov., a mesophilic sulfate reducer isolated from marine sediment.</title>
        <authorList>
            <person name="Thioye A."/>
            <person name="Gam Z.B.A."/>
            <person name="Mbengue M."/>
            <person name="Cayol J.L."/>
            <person name="Joseph-Bartoli M."/>
            <person name="Toure-Kane C."/>
            <person name="Labat M."/>
        </authorList>
    </citation>
    <scope>NUCLEOTIDE SEQUENCE [LARGE SCALE GENOMIC DNA]</scope>
    <source>
        <strain evidence="2 3">DSM 101509</strain>
    </source>
</reference>
<evidence type="ECO:0000313" key="2">
    <source>
        <dbReference type="EMBL" id="KAB1442970.1"/>
    </source>
</evidence>
<dbReference type="PROSITE" id="PS51112">
    <property type="entry name" value="AMMECR1"/>
    <property type="match status" value="1"/>
</dbReference>
<evidence type="ECO:0000259" key="1">
    <source>
        <dbReference type="PROSITE" id="PS51112"/>
    </source>
</evidence>
<dbReference type="InterPro" id="IPR027485">
    <property type="entry name" value="AMMECR1_N"/>
</dbReference>
<gene>
    <name evidence="2" type="primary">amrA</name>
    <name evidence="2" type="ORF">F8A88_01480</name>
</gene>
<dbReference type="PANTHER" id="PTHR13016">
    <property type="entry name" value="AMMECR1 HOMOLOG"/>
    <property type="match status" value="1"/>
</dbReference>
<dbReference type="SUPFAM" id="SSF143447">
    <property type="entry name" value="AMMECR1-like"/>
    <property type="match status" value="1"/>
</dbReference>
<comment type="caution">
    <text evidence="2">The sequence shown here is derived from an EMBL/GenBank/DDBJ whole genome shotgun (WGS) entry which is preliminary data.</text>
</comment>
<dbReference type="RefSeq" id="WP_151149171.1">
    <property type="nucleotide sequence ID" value="NZ_WAIE01000001.1"/>
</dbReference>
<evidence type="ECO:0000313" key="3">
    <source>
        <dbReference type="Proteomes" id="UP000438699"/>
    </source>
</evidence>
<dbReference type="OrthoDB" id="9782820at2"/>
<protein>
    <submittedName>
        <fullName evidence="2">AmmeMemoRadiSam system protein A</fullName>
    </submittedName>
</protein>
<dbReference type="InterPro" id="IPR023473">
    <property type="entry name" value="AMMECR1"/>
</dbReference>
<dbReference type="AlphaFoldDB" id="A0A6N6N3Y9"/>